<keyword evidence="1" id="KW-0812">Transmembrane</keyword>
<feature type="transmembrane region" description="Helical" evidence="1">
    <location>
        <begin position="73"/>
        <end position="94"/>
    </location>
</feature>
<evidence type="ECO:0000313" key="3">
    <source>
        <dbReference type="Proteomes" id="UP000789831"/>
    </source>
</evidence>
<proteinExistence type="predicted"/>
<protein>
    <submittedName>
        <fullName evidence="2">11154_t:CDS:1</fullName>
    </submittedName>
</protein>
<evidence type="ECO:0000256" key="1">
    <source>
        <dbReference type="SAM" id="Phobius"/>
    </source>
</evidence>
<sequence>MLNITAIQSLEVFQTIWTFTQDYLSSYNATEISYKLYESMNAITTINSDFIILFIIFFMLYIAWSISKALCSWVWSVVKFAFWVSLFVGLYWLWVSVDVQRGNQEIRITAQKVVSGVKGAVREAVINSERDEL</sequence>
<dbReference type="OrthoDB" id="2322839at2759"/>
<comment type="caution">
    <text evidence="2">The sequence shown here is derived from an EMBL/GenBank/DDBJ whole genome shotgun (WGS) entry which is preliminary data.</text>
</comment>
<dbReference type="EMBL" id="CAJVPL010000100">
    <property type="protein sequence ID" value="CAG8446624.1"/>
    <property type="molecule type" value="Genomic_DNA"/>
</dbReference>
<evidence type="ECO:0000313" key="2">
    <source>
        <dbReference type="EMBL" id="CAG8446624.1"/>
    </source>
</evidence>
<feature type="transmembrane region" description="Helical" evidence="1">
    <location>
        <begin position="50"/>
        <end position="67"/>
    </location>
</feature>
<dbReference type="Proteomes" id="UP000789831">
    <property type="component" value="Unassembled WGS sequence"/>
</dbReference>
<keyword evidence="3" id="KW-1185">Reference proteome</keyword>
<name>A0A9N8YTE9_9GLOM</name>
<keyword evidence="1" id="KW-0472">Membrane</keyword>
<accession>A0A9N8YTE9</accession>
<keyword evidence="1" id="KW-1133">Transmembrane helix</keyword>
<reference evidence="2" key="1">
    <citation type="submission" date="2021-06" db="EMBL/GenBank/DDBJ databases">
        <authorList>
            <person name="Kallberg Y."/>
            <person name="Tangrot J."/>
            <person name="Rosling A."/>
        </authorList>
    </citation>
    <scope>NUCLEOTIDE SEQUENCE</scope>
    <source>
        <strain evidence="2">MT106</strain>
    </source>
</reference>
<gene>
    <name evidence="2" type="ORF">AGERDE_LOCUS1456</name>
</gene>
<organism evidence="2 3">
    <name type="scientific">Ambispora gerdemannii</name>
    <dbReference type="NCBI Taxonomy" id="144530"/>
    <lineage>
        <taxon>Eukaryota</taxon>
        <taxon>Fungi</taxon>
        <taxon>Fungi incertae sedis</taxon>
        <taxon>Mucoromycota</taxon>
        <taxon>Glomeromycotina</taxon>
        <taxon>Glomeromycetes</taxon>
        <taxon>Archaeosporales</taxon>
        <taxon>Ambisporaceae</taxon>
        <taxon>Ambispora</taxon>
    </lineage>
</organism>
<dbReference type="AlphaFoldDB" id="A0A9N8YTE9"/>